<accession>A0A7Y7IF10</accession>
<evidence type="ECO:0000313" key="1">
    <source>
        <dbReference type="EMBL" id="NVM94250.1"/>
    </source>
</evidence>
<dbReference type="SUPFAM" id="SSF52218">
    <property type="entry name" value="Flavoproteins"/>
    <property type="match status" value="1"/>
</dbReference>
<comment type="caution">
    <text evidence="1">The sequence shown here is derived from an EMBL/GenBank/DDBJ whole genome shotgun (WGS) entry which is preliminary data.</text>
</comment>
<name>A0A7Y7IF10_9MICC</name>
<dbReference type="Gene3D" id="3.40.50.360">
    <property type="match status" value="1"/>
</dbReference>
<evidence type="ECO:0008006" key="3">
    <source>
        <dbReference type="Google" id="ProtNLM"/>
    </source>
</evidence>
<keyword evidence="2" id="KW-1185">Reference proteome</keyword>
<reference evidence="1 2" key="1">
    <citation type="submission" date="2020-02" db="EMBL/GenBank/DDBJ databases">
        <title>Genome sequence of strain AETb3-4.</title>
        <authorList>
            <person name="Gao J."/>
            <person name="Zhang X."/>
        </authorList>
    </citation>
    <scope>NUCLEOTIDE SEQUENCE [LARGE SCALE GENOMIC DNA]</scope>
    <source>
        <strain evidence="1 2">AETb3-4</strain>
    </source>
</reference>
<sequence length="108" mass="11426">MRAVVVYESMYGTTRHVAEAVARGLGGLETVKVVSVSAAFDSRYAGPSILTGRASRGIANHLRASGFTMLAPAESFVVRGKDILLLPGEQLRAEAWGRNLAEQLGAVP</sequence>
<dbReference type="Proteomes" id="UP000543556">
    <property type="component" value="Unassembled WGS sequence"/>
</dbReference>
<dbReference type="GO" id="GO:0009055">
    <property type="term" value="F:electron transfer activity"/>
    <property type="evidence" value="ECO:0007669"/>
    <property type="project" value="InterPro"/>
</dbReference>
<gene>
    <name evidence="1" type="ORF">G6034_04860</name>
</gene>
<dbReference type="InterPro" id="IPR029039">
    <property type="entry name" value="Flavoprotein-like_sf"/>
</dbReference>
<dbReference type="GO" id="GO:0010181">
    <property type="term" value="F:FMN binding"/>
    <property type="evidence" value="ECO:0007669"/>
    <property type="project" value="InterPro"/>
</dbReference>
<dbReference type="EMBL" id="JAAMFM010000004">
    <property type="protein sequence ID" value="NVM94250.1"/>
    <property type="molecule type" value="Genomic_DNA"/>
</dbReference>
<dbReference type="AlphaFoldDB" id="A0A7Y7IF10"/>
<proteinExistence type="predicted"/>
<protein>
    <recommendedName>
        <fullName evidence="3">Flavodoxin-like domain-containing protein</fullName>
    </recommendedName>
</protein>
<evidence type="ECO:0000313" key="2">
    <source>
        <dbReference type="Proteomes" id="UP000543556"/>
    </source>
</evidence>
<organism evidence="1 2">
    <name type="scientific">Arthrobacter wenxiniae</name>
    <dbReference type="NCBI Taxonomy" id="2713570"/>
    <lineage>
        <taxon>Bacteria</taxon>
        <taxon>Bacillati</taxon>
        <taxon>Actinomycetota</taxon>
        <taxon>Actinomycetes</taxon>
        <taxon>Micrococcales</taxon>
        <taxon>Micrococcaceae</taxon>
        <taxon>Arthrobacter</taxon>
    </lineage>
</organism>
<dbReference type="InterPro" id="IPR001226">
    <property type="entry name" value="Flavodoxin_CS"/>
</dbReference>
<dbReference type="PROSITE" id="PS00201">
    <property type="entry name" value="FLAVODOXIN"/>
    <property type="match status" value="1"/>
</dbReference>